<feature type="repeat" description="TPR" evidence="1">
    <location>
        <begin position="158"/>
        <end position="191"/>
    </location>
</feature>
<organism evidence="3 4">
    <name type="scientific">Polycladomyces zharkentensis</name>
    <dbReference type="NCBI Taxonomy" id="2807616"/>
    <lineage>
        <taxon>Bacteria</taxon>
        <taxon>Bacillati</taxon>
        <taxon>Bacillota</taxon>
        <taxon>Bacilli</taxon>
        <taxon>Bacillales</taxon>
        <taxon>Thermoactinomycetaceae</taxon>
        <taxon>Polycladomyces</taxon>
    </lineage>
</organism>
<dbReference type="PANTHER" id="PTHR12558">
    <property type="entry name" value="CELL DIVISION CYCLE 16,23,27"/>
    <property type="match status" value="1"/>
</dbReference>
<dbReference type="RefSeq" id="WP_205496157.1">
    <property type="nucleotide sequence ID" value="NZ_JAFHAP010000011.1"/>
</dbReference>
<evidence type="ECO:0000313" key="4">
    <source>
        <dbReference type="Proteomes" id="UP001177120"/>
    </source>
</evidence>
<dbReference type="PANTHER" id="PTHR12558:SF13">
    <property type="entry name" value="CELL DIVISION CYCLE PROTEIN 27 HOMOLOG"/>
    <property type="match status" value="1"/>
</dbReference>
<comment type="caution">
    <text evidence="3">The sequence shown here is derived from an EMBL/GenBank/DDBJ whole genome shotgun (WGS) entry which is preliminary data.</text>
</comment>
<dbReference type="Gene3D" id="1.25.40.10">
    <property type="entry name" value="Tetratricopeptide repeat domain"/>
    <property type="match status" value="2"/>
</dbReference>
<protein>
    <submittedName>
        <fullName evidence="3">Helix-turn-helix domain-containing protein</fullName>
    </submittedName>
</protein>
<dbReference type="EMBL" id="JAFHAP010000011">
    <property type="protein sequence ID" value="MBN2910325.1"/>
    <property type="molecule type" value="Genomic_DNA"/>
</dbReference>
<dbReference type="InterPro" id="IPR001387">
    <property type="entry name" value="Cro/C1-type_HTH"/>
</dbReference>
<dbReference type="InterPro" id="IPR010982">
    <property type="entry name" value="Lambda_DNA-bd_dom_sf"/>
</dbReference>
<keyword evidence="4" id="KW-1185">Reference proteome</keyword>
<dbReference type="SUPFAM" id="SSF48452">
    <property type="entry name" value="TPR-like"/>
    <property type="match status" value="2"/>
</dbReference>
<dbReference type="SUPFAM" id="SSF47413">
    <property type="entry name" value="lambda repressor-like DNA-binding domains"/>
    <property type="match status" value="1"/>
</dbReference>
<dbReference type="SMART" id="SM00530">
    <property type="entry name" value="HTH_XRE"/>
    <property type="match status" value="1"/>
</dbReference>
<dbReference type="Pfam" id="PF01381">
    <property type="entry name" value="HTH_3"/>
    <property type="match status" value="1"/>
</dbReference>
<dbReference type="PROSITE" id="PS50005">
    <property type="entry name" value="TPR"/>
    <property type="match status" value="2"/>
</dbReference>
<evidence type="ECO:0000313" key="3">
    <source>
        <dbReference type="EMBL" id="MBN2910325.1"/>
    </source>
</evidence>
<feature type="domain" description="HTH cro/C1-type" evidence="2">
    <location>
        <begin position="13"/>
        <end position="66"/>
    </location>
</feature>
<feature type="repeat" description="TPR" evidence="1">
    <location>
        <begin position="317"/>
        <end position="350"/>
    </location>
</feature>
<dbReference type="CDD" id="cd00093">
    <property type="entry name" value="HTH_XRE"/>
    <property type="match status" value="1"/>
</dbReference>
<reference evidence="3" key="1">
    <citation type="journal article" date="2024" name="Int. J. Syst. Evol. Microbiol.">
        <title>Polycladomyces zharkentensis sp. nov., a novel thermophilic cellulose- and starch-degrading member of the Bacillota from a geothermal aquifer in Kazakhstan.</title>
        <authorList>
            <person name="Mashzhan A."/>
            <person name="Kistaubayeva A."/>
            <person name="Javier-Lopez R."/>
            <person name="Bissenova U."/>
            <person name="Bissenbay A."/>
            <person name="Birkeland N.K."/>
        </authorList>
    </citation>
    <scope>NUCLEOTIDE SEQUENCE</scope>
    <source>
        <strain evidence="3">ZKZ2T</strain>
    </source>
</reference>
<dbReference type="Proteomes" id="UP001177120">
    <property type="component" value="Unassembled WGS sequence"/>
</dbReference>
<dbReference type="Pfam" id="PF13181">
    <property type="entry name" value="TPR_8"/>
    <property type="match status" value="1"/>
</dbReference>
<dbReference type="SMART" id="SM00028">
    <property type="entry name" value="TPR"/>
    <property type="match status" value="6"/>
</dbReference>
<gene>
    <name evidence="3" type="ORF">JQC72_12540</name>
</gene>
<dbReference type="InterPro" id="IPR011990">
    <property type="entry name" value="TPR-like_helical_dom_sf"/>
</dbReference>
<evidence type="ECO:0000256" key="1">
    <source>
        <dbReference type="PROSITE-ProRule" id="PRU00339"/>
    </source>
</evidence>
<dbReference type="InterPro" id="IPR019734">
    <property type="entry name" value="TPR_rpt"/>
</dbReference>
<dbReference type="PROSITE" id="PS50943">
    <property type="entry name" value="HTH_CROC1"/>
    <property type="match status" value="1"/>
</dbReference>
<evidence type="ECO:0000259" key="2">
    <source>
        <dbReference type="PROSITE" id="PS50943"/>
    </source>
</evidence>
<sequence length="441" mass="50890">MPELDLIQIGSIIRKVRKGKGLRLEDLADENISPATVSNIERGVPHVNAEKVMYLLKKLGLSLDQIPELLAGEDEKAEHLYLRLLSLESQIGYVDTHKIMQVLNTIEVEDDHPYAPYVHYIRGRCLIQQSQFSKAERSLFNAIRLSSRGLNKKKNFEALSFNELGICYYHQGDLNQALHYTESAADAYEEKGERPQLKFTIALNQATYLEKMGRLGEAMQIVQNMWEHIDRMDTSPALHLYELQSNLLKRMKVYDQAIKFAKEGIEKARLNGKVDVLFNFWAILGSIYLYQKDWDKAETCLLTALNLENYSSINVLVPAYTMLGLVYINKQASQKAEEILNKAVNLSEKATVIPRFFALLVMGDYLKKQERMEGANKFYSQALKLTRNHRNKVLEYKALFRLTSLKKDQNKEEFVNYLQNMYEVAATLEERSEEEGYHEIL</sequence>
<proteinExistence type="predicted"/>
<accession>A0ABS2WLC5</accession>
<name>A0ABS2WLC5_9BACL</name>
<keyword evidence="1" id="KW-0802">TPR repeat</keyword>